<proteinExistence type="predicted"/>
<dbReference type="EMBL" id="JANHOG010000433">
    <property type="protein sequence ID" value="KAJ3554405.1"/>
    <property type="molecule type" value="Genomic_DNA"/>
</dbReference>
<comment type="caution">
    <text evidence="1">The sequence shown here is derived from an EMBL/GenBank/DDBJ whole genome shotgun (WGS) entry which is preliminary data.</text>
</comment>
<accession>A0ACC1T6U8</accession>
<name>A0ACC1T6U8_9APHY</name>
<protein>
    <submittedName>
        <fullName evidence="1">Uncharacterized protein</fullName>
    </submittedName>
</protein>
<sequence>MSAKRKRSDIEDSDSDEPSLGRQVLPVANLPENFDGVPQDGLQYLFTDDRRDARRLPHVTRAANPYEIKEEPAEALADLQTLSSSHSALPSEDWREIFLIRFRNFKKNCVQPTIHIDVPEYNRRLMPDRKDRDAWWAFLTGRPESEWNPPKKPKAQKYHKAQQCYGRGLRAFADGAEYDTLQYGEIQRAGPSQEDAHMNDEREVEQVITINPAESLPTPSSTPAPDSRVEPANDVEKPPSISTQPEPTPTLMRNIDHRYALHLLMYFAHWISLYLERPVPKTCTISETHARWMFVLLSRVDEYITADEQSTLRSLARGCMGLIKERMQRSVSDVEGSSPSDEPDTVIGMSSCWMVIAAVIDHVSIIAGMSGQPTHGNYHGYYSKRPTSCDPRLAIIPPSVFRGARVLDVGCNEGWVTCQIGAYTLLRDSRSSVEWHLFAKSAQTLGARKVIGVDIDDILVRAAWKRRRSAWSLQAPIDEPESANDRATGEKRKRDTEDQQKVHDTQDYFPASCEHMFGPLPIPSYPSTQDAFPHNVVFRAADWVNNKIVEDAEGYDVVIAYVLSSVRAYLDADGTSFSITKWVHLNDGDAGLRRFFERVYTVLKPGGVFILEPQEWETYGKAKRMDIKLKETAKTLKLRPDGFEAVLVDMGFKAAEHLGKAGEGGFRRPIDLYRKQ</sequence>
<gene>
    <name evidence="1" type="ORF">NM688_g3130</name>
</gene>
<reference evidence="1" key="1">
    <citation type="submission" date="2022-07" db="EMBL/GenBank/DDBJ databases">
        <title>Genome Sequence of Phlebia brevispora.</title>
        <authorList>
            <person name="Buettner E."/>
        </authorList>
    </citation>
    <scope>NUCLEOTIDE SEQUENCE</scope>
    <source>
        <strain evidence="1">MPL23</strain>
    </source>
</reference>
<evidence type="ECO:0000313" key="2">
    <source>
        <dbReference type="Proteomes" id="UP001148662"/>
    </source>
</evidence>
<organism evidence="1 2">
    <name type="scientific">Phlebia brevispora</name>
    <dbReference type="NCBI Taxonomy" id="194682"/>
    <lineage>
        <taxon>Eukaryota</taxon>
        <taxon>Fungi</taxon>
        <taxon>Dikarya</taxon>
        <taxon>Basidiomycota</taxon>
        <taxon>Agaricomycotina</taxon>
        <taxon>Agaricomycetes</taxon>
        <taxon>Polyporales</taxon>
        <taxon>Meruliaceae</taxon>
        <taxon>Phlebia</taxon>
    </lineage>
</organism>
<evidence type="ECO:0000313" key="1">
    <source>
        <dbReference type="EMBL" id="KAJ3554405.1"/>
    </source>
</evidence>
<keyword evidence="2" id="KW-1185">Reference proteome</keyword>
<dbReference type="Proteomes" id="UP001148662">
    <property type="component" value="Unassembled WGS sequence"/>
</dbReference>